<accession>A0A072P4C5</accession>
<comment type="subcellular location">
    <subcellularLocation>
        <location evidence="1">Bacterial flagellum</location>
    </subcellularLocation>
</comment>
<dbReference type="InterPro" id="IPR046358">
    <property type="entry name" value="Flagellin_C"/>
</dbReference>
<dbReference type="AlphaFoldDB" id="A0A072P4C5"/>
<dbReference type="Gene3D" id="1.20.1330.10">
    <property type="entry name" value="f41 fragment of flagellin, N-terminal domain"/>
    <property type="match status" value="1"/>
</dbReference>
<dbReference type="PANTHER" id="PTHR42792:SF1">
    <property type="entry name" value="FLAGELLAR HOOK-ASSOCIATED PROTEIN 3"/>
    <property type="match status" value="1"/>
</dbReference>
<evidence type="ECO:0000259" key="5">
    <source>
        <dbReference type="Pfam" id="PF00700"/>
    </source>
</evidence>
<reference evidence="6 7" key="1">
    <citation type="submission" date="2014-04" db="EMBL/GenBank/DDBJ databases">
        <title>Draft genome sequence of Bacillus azotoformans MEV2011, a (co-) denitrifying strain unable to grow in the presence of oxygen.</title>
        <authorList>
            <person name="Nielsen M."/>
            <person name="Schreiber L."/>
            <person name="Finster K."/>
            <person name="Schramm A."/>
        </authorList>
    </citation>
    <scope>NUCLEOTIDE SEQUENCE [LARGE SCALE GENOMIC DNA]</scope>
    <source>
        <strain evidence="6 7">MEV2011</strain>
    </source>
</reference>
<evidence type="ECO:0000313" key="7">
    <source>
        <dbReference type="Proteomes" id="UP000027936"/>
    </source>
</evidence>
<evidence type="ECO:0000256" key="2">
    <source>
        <dbReference type="ARBA" id="ARBA00005709"/>
    </source>
</evidence>
<evidence type="ECO:0000313" key="6">
    <source>
        <dbReference type="EMBL" id="KEF40330.1"/>
    </source>
</evidence>
<dbReference type="NCBIfam" id="TIGR02550">
    <property type="entry name" value="flagell_flgL"/>
    <property type="match status" value="1"/>
</dbReference>
<keyword evidence="3" id="KW-0975">Bacterial flagellum</keyword>
<dbReference type="InterPro" id="IPR001029">
    <property type="entry name" value="Flagellin_N"/>
</dbReference>
<dbReference type="PATRIC" id="fig|1348973.3.peg.344"/>
<feature type="domain" description="Flagellin N-terminal" evidence="4">
    <location>
        <begin position="4"/>
        <end position="138"/>
    </location>
</feature>
<keyword evidence="6" id="KW-0966">Cell projection</keyword>
<dbReference type="SUPFAM" id="SSF64518">
    <property type="entry name" value="Phase 1 flagellin"/>
    <property type="match status" value="1"/>
</dbReference>
<proteinExistence type="inferred from homology"/>
<dbReference type="RefSeq" id="WP_035192733.1">
    <property type="nucleotide sequence ID" value="NZ_JJRY01000001.1"/>
</dbReference>
<dbReference type="InterPro" id="IPR013384">
    <property type="entry name" value="Flagell_FlgL"/>
</dbReference>
<gene>
    <name evidence="6" type="ORF">M670_00356</name>
</gene>
<comment type="similarity">
    <text evidence="2">Belongs to the bacterial flagellin family.</text>
</comment>
<evidence type="ECO:0000256" key="1">
    <source>
        <dbReference type="ARBA" id="ARBA00004365"/>
    </source>
</evidence>
<dbReference type="InterPro" id="IPR001492">
    <property type="entry name" value="Flagellin"/>
</dbReference>
<dbReference type="EMBL" id="JJRY01000001">
    <property type="protein sequence ID" value="KEF40330.1"/>
    <property type="molecule type" value="Genomic_DNA"/>
</dbReference>
<dbReference type="Proteomes" id="UP000027936">
    <property type="component" value="Unassembled WGS sequence"/>
</dbReference>
<organism evidence="6 7">
    <name type="scientific">Schinkia azotoformans MEV2011</name>
    <dbReference type="NCBI Taxonomy" id="1348973"/>
    <lineage>
        <taxon>Bacteria</taxon>
        <taxon>Bacillati</taxon>
        <taxon>Bacillota</taxon>
        <taxon>Bacilli</taxon>
        <taxon>Bacillales</taxon>
        <taxon>Bacillaceae</taxon>
        <taxon>Calidifontibacillus/Schinkia group</taxon>
        <taxon>Schinkia</taxon>
    </lineage>
</organism>
<dbReference type="OrthoDB" id="9758307at2"/>
<comment type="caution">
    <text evidence="6">The sequence shown here is derived from an EMBL/GenBank/DDBJ whole genome shotgun (WGS) entry which is preliminary data.</text>
</comment>
<keyword evidence="6" id="KW-0969">Cilium</keyword>
<dbReference type="Pfam" id="PF00700">
    <property type="entry name" value="Flagellin_C"/>
    <property type="match status" value="1"/>
</dbReference>
<dbReference type="GO" id="GO:0009424">
    <property type="term" value="C:bacterial-type flagellum hook"/>
    <property type="evidence" value="ECO:0007669"/>
    <property type="project" value="InterPro"/>
</dbReference>
<dbReference type="Pfam" id="PF00669">
    <property type="entry name" value="Flagellin_N"/>
    <property type="match status" value="1"/>
</dbReference>
<feature type="domain" description="Flagellin C-terminal" evidence="5">
    <location>
        <begin position="297"/>
        <end position="372"/>
    </location>
</feature>
<dbReference type="PANTHER" id="PTHR42792">
    <property type="entry name" value="FLAGELLIN"/>
    <property type="match status" value="1"/>
</dbReference>
<dbReference type="GO" id="GO:0005198">
    <property type="term" value="F:structural molecule activity"/>
    <property type="evidence" value="ECO:0007669"/>
    <property type="project" value="InterPro"/>
</dbReference>
<evidence type="ECO:0000256" key="3">
    <source>
        <dbReference type="ARBA" id="ARBA00023143"/>
    </source>
</evidence>
<sequence>MRVTQNMLTNSNLSYISKNYERLAKLQDQINTGKKITRPSDDPVVAMKGMRYRSQLTEVKQFYRNLTEGFTWLENTDSALDETAKVLERVRELVVQASNDTYDSAARGNIAKEIEQLQKHLASVANTKVGENYIFNGTDIGTAPVKEDSLFVEFNTFKSDIAASAIDPENYVVNYQGYTFQYDKDNSTADKLEYKSTAGNTITIDITTGDITHKYTNTSNTTTEERINEDNLAIANKNAVSTNTQDFEVEVMKGVKIPVNVRPQDAFSIELFSGLESIKKMLVNPDTKGTDITKALESLDKISNGVVSTRSELGARQNRAELVENRLQEQKITAEKTVSDNEDIDFEQAIIDLITQEGIHRASLAAGARIIQPTLMDFLR</sequence>
<protein>
    <submittedName>
        <fullName evidence="6">Flagellar hook-associated protein 3</fullName>
    </submittedName>
</protein>
<evidence type="ECO:0000259" key="4">
    <source>
        <dbReference type="Pfam" id="PF00669"/>
    </source>
</evidence>
<dbReference type="GO" id="GO:0071973">
    <property type="term" value="P:bacterial-type flagellum-dependent cell motility"/>
    <property type="evidence" value="ECO:0007669"/>
    <property type="project" value="InterPro"/>
</dbReference>
<name>A0A072P4C5_SCHAZ</name>
<keyword evidence="6" id="KW-0282">Flagellum</keyword>